<keyword evidence="3" id="KW-0238">DNA-binding</keyword>
<dbReference type="Gene3D" id="1.10.10.10">
    <property type="entry name" value="Winged helix-like DNA-binding domain superfamily/Winged helix DNA-binding domain"/>
    <property type="match status" value="1"/>
</dbReference>
<dbReference type="InterPro" id="IPR051081">
    <property type="entry name" value="HTH_MetalResp_TranReg"/>
</dbReference>
<comment type="caution">
    <text evidence="6">The sequence shown here is derived from an EMBL/GenBank/DDBJ whole genome shotgun (WGS) entry which is preliminary data.</text>
</comment>
<keyword evidence="2" id="KW-0805">Transcription regulation</keyword>
<dbReference type="EMBL" id="JABBXD010000003">
    <property type="protein sequence ID" value="MBD3585592.1"/>
    <property type="molecule type" value="Genomic_DNA"/>
</dbReference>
<dbReference type="PROSITE" id="PS00846">
    <property type="entry name" value="HTH_ARSR_1"/>
    <property type="match status" value="1"/>
</dbReference>
<dbReference type="Proteomes" id="UP000624419">
    <property type="component" value="Unassembled WGS sequence"/>
</dbReference>
<dbReference type="Pfam" id="PF01022">
    <property type="entry name" value="HTH_5"/>
    <property type="match status" value="1"/>
</dbReference>
<dbReference type="PANTHER" id="PTHR33154:SF18">
    <property type="entry name" value="ARSENICAL RESISTANCE OPERON REPRESSOR"/>
    <property type="match status" value="1"/>
</dbReference>
<evidence type="ECO:0000256" key="2">
    <source>
        <dbReference type="ARBA" id="ARBA00023015"/>
    </source>
</evidence>
<dbReference type="PANTHER" id="PTHR33154">
    <property type="entry name" value="TRANSCRIPTIONAL REGULATOR, ARSR FAMILY"/>
    <property type="match status" value="1"/>
</dbReference>
<dbReference type="RefSeq" id="WP_191023806.1">
    <property type="nucleotide sequence ID" value="NZ_JABBXD010000003.1"/>
</dbReference>
<dbReference type="InterPro" id="IPR036390">
    <property type="entry name" value="WH_DNA-bd_sf"/>
</dbReference>
<evidence type="ECO:0000313" key="6">
    <source>
        <dbReference type="EMBL" id="MBD3585592.1"/>
    </source>
</evidence>
<dbReference type="CDD" id="cd00090">
    <property type="entry name" value="HTH_ARSR"/>
    <property type="match status" value="1"/>
</dbReference>
<gene>
    <name evidence="6" type="ORF">HHX48_07590</name>
</gene>
<evidence type="ECO:0000259" key="5">
    <source>
        <dbReference type="PROSITE" id="PS50987"/>
    </source>
</evidence>
<proteinExistence type="predicted"/>
<keyword evidence="4" id="KW-0804">Transcription</keyword>
<dbReference type="SUPFAM" id="SSF46785">
    <property type="entry name" value="Winged helix' DNA-binding domain"/>
    <property type="match status" value="1"/>
</dbReference>
<dbReference type="InterPro" id="IPR011991">
    <property type="entry name" value="ArsR-like_HTH"/>
</dbReference>
<keyword evidence="7" id="KW-1185">Reference proteome</keyword>
<feature type="domain" description="HTH arsR-type" evidence="5">
    <location>
        <begin position="1"/>
        <end position="89"/>
    </location>
</feature>
<dbReference type="PRINTS" id="PR00778">
    <property type="entry name" value="HTHARSR"/>
</dbReference>
<keyword evidence="1" id="KW-0059">Arsenical resistance</keyword>
<protein>
    <submittedName>
        <fullName evidence="6">Metalloregulator ArsR/SmtB family transcription factor</fullName>
    </submittedName>
</protein>
<dbReference type="SMART" id="SM00418">
    <property type="entry name" value="HTH_ARSR"/>
    <property type="match status" value="1"/>
</dbReference>
<reference evidence="6 7" key="1">
    <citation type="submission" date="2020-04" db="EMBL/GenBank/DDBJ databases">
        <title>Salinimonas sp. HHU 13199.</title>
        <authorList>
            <person name="Cui X."/>
            <person name="Zhang D."/>
        </authorList>
    </citation>
    <scope>NUCLEOTIDE SEQUENCE [LARGE SCALE GENOMIC DNA]</scope>
    <source>
        <strain evidence="6 7">HHU 13199</strain>
    </source>
</reference>
<evidence type="ECO:0000256" key="4">
    <source>
        <dbReference type="ARBA" id="ARBA00023163"/>
    </source>
</evidence>
<dbReference type="InterPro" id="IPR001845">
    <property type="entry name" value="HTH_ArsR_DNA-bd_dom"/>
</dbReference>
<dbReference type="PROSITE" id="PS50987">
    <property type="entry name" value="HTH_ARSR_2"/>
    <property type="match status" value="1"/>
</dbReference>
<dbReference type="InterPro" id="IPR018334">
    <property type="entry name" value="ArsR_HTH"/>
</dbReference>
<name>A0ABR8LIK9_9ALTE</name>
<organism evidence="6 7">
    <name type="scientific">Salinimonas profundi</name>
    <dbReference type="NCBI Taxonomy" id="2729140"/>
    <lineage>
        <taxon>Bacteria</taxon>
        <taxon>Pseudomonadati</taxon>
        <taxon>Pseudomonadota</taxon>
        <taxon>Gammaproteobacteria</taxon>
        <taxon>Alteromonadales</taxon>
        <taxon>Alteromonadaceae</taxon>
        <taxon>Alteromonas/Salinimonas group</taxon>
        <taxon>Salinimonas</taxon>
    </lineage>
</organism>
<evidence type="ECO:0000313" key="7">
    <source>
        <dbReference type="Proteomes" id="UP000624419"/>
    </source>
</evidence>
<sequence>MSPLLFYKCLADDTRLKILLLLVSHTSLCVCDLIDALSLSQPKISRHLAYLRKCNIVQAERRGKWMYYALNNALPEWAFSVLKTTEFANQEYVKEANSRLKNAMSTNCQDSSS</sequence>
<accession>A0ABR8LIK9</accession>
<dbReference type="NCBIfam" id="NF033788">
    <property type="entry name" value="HTH_metalloreg"/>
    <property type="match status" value="1"/>
</dbReference>
<dbReference type="NCBIfam" id="NF007528">
    <property type="entry name" value="PRK10141.1"/>
    <property type="match status" value="1"/>
</dbReference>
<dbReference type="InterPro" id="IPR036388">
    <property type="entry name" value="WH-like_DNA-bd_sf"/>
</dbReference>
<evidence type="ECO:0000256" key="3">
    <source>
        <dbReference type="ARBA" id="ARBA00023125"/>
    </source>
</evidence>
<evidence type="ECO:0000256" key="1">
    <source>
        <dbReference type="ARBA" id="ARBA00022849"/>
    </source>
</evidence>